<reference evidence="2 3" key="1">
    <citation type="journal article" date="2017" name="Nat. Commun.">
        <title>Genome assembly with in vitro proximity ligation data and whole-genome triplication in lettuce.</title>
        <authorList>
            <person name="Reyes-Chin-Wo S."/>
            <person name="Wang Z."/>
            <person name="Yang X."/>
            <person name="Kozik A."/>
            <person name="Arikit S."/>
            <person name="Song C."/>
            <person name="Xia L."/>
            <person name="Froenicke L."/>
            <person name="Lavelle D.O."/>
            <person name="Truco M.J."/>
            <person name="Xia R."/>
            <person name="Zhu S."/>
            <person name="Xu C."/>
            <person name="Xu H."/>
            <person name="Xu X."/>
            <person name="Cox K."/>
            <person name="Korf I."/>
            <person name="Meyers B.C."/>
            <person name="Michelmore R.W."/>
        </authorList>
    </citation>
    <scope>NUCLEOTIDE SEQUENCE [LARGE SCALE GENOMIC DNA]</scope>
    <source>
        <strain evidence="3">cv. Salinas</strain>
        <tissue evidence="2">Seedlings</tissue>
    </source>
</reference>
<name>A0A9R1VUI2_LACSA</name>
<evidence type="ECO:0000313" key="3">
    <source>
        <dbReference type="Proteomes" id="UP000235145"/>
    </source>
</evidence>
<organism evidence="2 3">
    <name type="scientific">Lactuca sativa</name>
    <name type="common">Garden lettuce</name>
    <dbReference type="NCBI Taxonomy" id="4236"/>
    <lineage>
        <taxon>Eukaryota</taxon>
        <taxon>Viridiplantae</taxon>
        <taxon>Streptophyta</taxon>
        <taxon>Embryophyta</taxon>
        <taxon>Tracheophyta</taxon>
        <taxon>Spermatophyta</taxon>
        <taxon>Magnoliopsida</taxon>
        <taxon>eudicotyledons</taxon>
        <taxon>Gunneridae</taxon>
        <taxon>Pentapetalae</taxon>
        <taxon>asterids</taxon>
        <taxon>campanulids</taxon>
        <taxon>Asterales</taxon>
        <taxon>Asteraceae</taxon>
        <taxon>Cichorioideae</taxon>
        <taxon>Cichorieae</taxon>
        <taxon>Lactucinae</taxon>
        <taxon>Lactuca</taxon>
    </lineage>
</organism>
<sequence length="240" mass="27738">MCNIFVKASCHKLHEVLSGLNGQVRDILSTTSFGYLLDLPAQSGDGLLIHGLLLHMLRPTVETDTAERLHFRFSRRTLSFGPEEFCIVSGLYMGCCPRSRIEFSIMYKHGYIENTFRSRVFPYRTDTSLLVEDLELLILNQRFNEISAHDGVCVILLYILNQGFLGKEFNDKVTKEFLWVVENLDGCNRFCWGSYLWSKTYTNLPGIFKNFKDHMSKHPTKPYVYTLLGFVIPLKIYLIN</sequence>
<dbReference type="Pfam" id="PF09331">
    <property type="entry name" value="DUF1985"/>
    <property type="match status" value="1"/>
</dbReference>
<comment type="caution">
    <text evidence="2">The sequence shown here is derived from an EMBL/GenBank/DDBJ whole genome shotgun (WGS) entry which is preliminary data.</text>
</comment>
<dbReference type="PANTHER" id="PTHR48449">
    <property type="entry name" value="DUF1985 DOMAIN-CONTAINING PROTEIN"/>
    <property type="match status" value="1"/>
</dbReference>
<gene>
    <name evidence="2" type="ORF">LSAT_V11C400192720</name>
</gene>
<accession>A0A9R1VUI2</accession>
<protein>
    <recommendedName>
        <fullName evidence="1">DUF1985 domain-containing protein</fullName>
    </recommendedName>
</protein>
<dbReference type="Proteomes" id="UP000235145">
    <property type="component" value="Unassembled WGS sequence"/>
</dbReference>
<proteinExistence type="predicted"/>
<dbReference type="EMBL" id="NBSK02000004">
    <property type="protein sequence ID" value="KAJ0212143.1"/>
    <property type="molecule type" value="Genomic_DNA"/>
</dbReference>
<evidence type="ECO:0000313" key="2">
    <source>
        <dbReference type="EMBL" id="KAJ0212143.1"/>
    </source>
</evidence>
<keyword evidence="3" id="KW-1185">Reference proteome</keyword>
<feature type="domain" description="DUF1985" evidence="1">
    <location>
        <begin position="60"/>
        <end position="197"/>
    </location>
</feature>
<dbReference type="InterPro" id="IPR015410">
    <property type="entry name" value="DUF1985"/>
</dbReference>
<dbReference type="AlphaFoldDB" id="A0A9R1VUI2"/>
<dbReference type="PANTHER" id="PTHR48449:SF1">
    <property type="entry name" value="DUF1985 DOMAIN-CONTAINING PROTEIN"/>
    <property type="match status" value="1"/>
</dbReference>
<evidence type="ECO:0000259" key="1">
    <source>
        <dbReference type="Pfam" id="PF09331"/>
    </source>
</evidence>